<dbReference type="OrthoDB" id="9810140at2"/>
<dbReference type="Proteomes" id="UP000198885">
    <property type="component" value="Unassembled WGS sequence"/>
</dbReference>
<dbReference type="EMBL" id="FOGU01000004">
    <property type="protein sequence ID" value="SER97036.1"/>
    <property type="molecule type" value="Genomic_DNA"/>
</dbReference>
<dbReference type="SMART" id="SM00422">
    <property type="entry name" value="HTH_MERR"/>
    <property type="match status" value="1"/>
</dbReference>
<feature type="compositionally biased region" description="Pro residues" evidence="1">
    <location>
        <begin position="181"/>
        <end position="191"/>
    </location>
</feature>
<name>A0A1H9TIW0_9RHOB</name>
<evidence type="ECO:0000259" key="2">
    <source>
        <dbReference type="PROSITE" id="PS50937"/>
    </source>
</evidence>
<sequence length="294" mass="31155">MEKSKDAFRTISEVAEWLDVPTHVLRFWESRFTQVKPVKRAGGRRYYRPADMALLGGIRKLLHEDGLTIRGAQKLLREQGVRHVASMSPPLEGGDVYDPDAGVVSPAENATPPSPDALAGGGTVVPFTAFDAPSRRTTAAAEPEEPAYAPAAAQAPAPADEPAAEDEAPATFSHERVQRETPPPGDLPPEEPAAINHAPGTTEATPPLPPQPAEEDAAAQYGLDFGDAAATGTGFHADVPATDPQDDQAAIETPAITRLRQSPADILAQHRAALQPVYDRLVALKSRPGAGERT</sequence>
<dbReference type="PROSITE" id="PS50937">
    <property type="entry name" value="HTH_MERR_2"/>
    <property type="match status" value="1"/>
</dbReference>
<organism evidence="3 4">
    <name type="scientific">Tranquillimonas rosea</name>
    <dbReference type="NCBI Taxonomy" id="641238"/>
    <lineage>
        <taxon>Bacteria</taxon>
        <taxon>Pseudomonadati</taxon>
        <taxon>Pseudomonadota</taxon>
        <taxon>Alphaproteobacteria</taxon>
        <taxon>Rhodobacterales</taxon>
        <taxon>Roseobacteraceae</taxon>
        <taxon>Tranquillimonas</taxon>
    </lineage>
</organism>
<feature type="compositionally biased region" description="Low complexity" evidence="1">
    <location>
        <begin position="146"/>
        <end position="161"/>
    </location>
</feature>
<keyword evidence="4" id="KW-1185">Reference proteome</keyword>
<dbReference type="InterPro" id="IPR009061">
    <property type="entry name" value="DNA-bd_dom_put_sf"/>
</dbReference>
<evidence type="ECO:0000313" key="3">
    <source>
        <dbReference type="EMBL" id="SER97036.1"/>
    </source>
</evidence>
<feature type="region of interest" description="Disordered" evidence="1">
    <location>
        <begin position="86"/>
        <end position="249"/>
    </location>
</feature>
<dbReference type="STRING" id="641238.SAMN04490244_104210"/>
<dbReference type="AlphaFoldDB" id="A0A1H9TIW0"/>
<dbReference type="GO" id="GO:0003677">
    <property type="term" value="F:DNA binding"/>
    <property type="evidence" value="ECO:0007669"/>
    <property type="project" value="InterPro"/>
</dbReference>
<protein>
    <submittedName>
        <fullName evidence="3">MerR HTH family regulatory protein</fullName>
    </submittedName>
</protein>
<dbReference type="Pfam" id="PF13411">
    <property type="entry name" value="MerR_1"/>
    <property type="match status" value="1"/>
</dbReference>
<evidence type="ECO:0000256" key="1">
    <source>
        <dbReference type="SAM" id="MobiDB-lite"/>
    </source>
</evidence>
<proteinExistence type="predicted"/>
<dbReference type="RefSeq" id="WP_092691756.1">
    <property type="nucleotide sequence ID" value="NZ_FOGU01000004.1"/>
</dbReference>
<dbReference type="SUPFAM" id="SSF46955">
    <property type="entry name" value="Putative DNA-binding domain"/>
    <property type="match status" value="1"/>
</dbReference>
<dbReference type="InterPro" id="IPR000551">
    <property type="entry name" value="MerR-type_HTH_dom"/>
</dbReference>
<gene>
    <name evidence="3" type="ORF">SAMN04490244_104210</name>
</gene>
<dbReference type="CDD" id="cd04765">
    <property type="entry name" value="HTH_MlrA-like_sg2"/>
    <property type="match status" value="1"/>
</dbReference>
<reference evidence="3 4" key="1">
    <citation type="submission" date="2016-10" db="EMBL/GenBank/DDBJ databases">
        <authorList>
            <person name="de Groot N.N."/>
        </authorList>
    </citation>
    <scope>NUCLEOTIDE SEQUENCE [LARGE SCALE GENOMIC DNA]</scope>
    <source>
        <strain evidence="3 4">DSM 23042</strain>
    </source>
</reference>
<dbReference type="Gene3D" id="1.10.1660.10">
    <property type="match status" value="1"/>
</dbReference>
<feature type="domain" description="HTH merR-type" evidence="2">
    <location>
        <begin position="10"/>
        <end position="78"/>
    </location>
</feature>
<accession>A0A1H9TIW0</accession>
<evidence type="ECO:0000313" key="4">
    <source>
        <dbReference type="Proteomes" id="UP000198885"/>
    </source>
</evidence>
<dbReference type="GO" id="GO:0006355">
    <property type="term" value="P:regulation of DNA-templated transcription"/>
    <property type="evidence" value="ECO:0007669"/>
    <property type="project" value="InterPro"/>
</dbReference>